<evidence type="ECO:0000313" key="3">
    <source>
        <dbReference type="Proteomes" id="UP000193922"/>
    </source>
</evidence>
<comment type="caution">
    <text evidence="2">The sequence shown here is derived from an EMBL/GenBank/DDBJ whole genome shotgun (WGS) entry which is preliminary data.</text>
</comment>
<dbReference type="PANTHER" id="PTHR31642">
    <property type="entry name" value="TRICHOTHECENE 3-O-ACETYLTRANSFERASE"/>
    <property type="match status" value="1"/>
</dbReference>
<gene>
    <name evidence="2" type="ORF">DL89DRAFT_324979</name>
</gene>
<dbReference type="AlphaFoldDB" id="A0A1Y1VZ93"/>
<dbReference type="GO" id="GO:0016747">
    <property type="term" value="F:acyltransferase activity, transferring groups other than amino-acyl groups"/>
    <property type="evidence" value="ECO:0007669"/>
    <property type="project" value="TreeGrafter"/>
</dbReference>
<dbReference type="Gene3D" id="3.30.559.10">
    <property type="entry name" value="Chloramphenicol acetyltransferase-like domain"/>
    <property type="match status" value="2"/>
</dbReference>
<evidence type="ECO:0008006" key="4">
    <source>
        <dbReference type="Google" id="ProtNLM"/>
    </source>
</evidence>
<dbReference type="OrthoDB" id="1862401at2759"/>
<keyword evidence="3" id="KW-1185">Reference proteome</keyword>
<sequence length="461" mass="52059">MDFLLANIESKTYALSVPDESFSYVNIRHVNFYANTDAACSFMPSDKLEAAFYKTLTQFPLLVGDLTQRSDRHLEIVVNKDDLNMPGYRESQSEVDFRDIKSAQYNQKTWPSDLETVGKVPCPDANSARIKLADIHVVRMKNNTGLIISTAFVHATTDGYGCFEFLNRWAEETRALITGEPARHWVFCFDRSAIRSHLPAERAPISDMTRNTYTDKSWFADFLTWLSPISRGKLMSYLAGHGSYGRMPELRYHLLEHVPYGTRISDNDLLSASSDGEPGWLARTISRAMGIRNEHCLGIPCDIRHRLDMTDINYIGNPMYHVYFSKPIDYAGTPTTPTSLGDIAAMVRKIVSEATPPRIGTLYDVLETEDISLGNFSANLMSFKMVTGISNQIRFKFYEADFGSGVQSFATVMPDFGEGTVIFLPSPPPSRDILVNLTVSPQVKECILKDRFWMQLAEFVY</sequence>
<keyword evidence="1" id="KW-0808">Transferase</keyword>
<accession>A0A1Y1VZ93</accession>
<reference evidence="2 3" key="1">
    <citation type="submission" date="2016-07" db="EMBL/GenBank/DDBJ databases">
        <title>Pervasive Adenine N6-methylation of Active Genes in Fungi.</title>
        <authorList>
            <consortium name="DOE Joint Genome Institute"/>
            <person name="Mondo S.J."/>
            <person name="Dannebaum R.O."/>
            <person name="Kuo R.C."/>
            <person name="Labutti K."/>
            <person name="Haridas S."/>
            <person name="Kuo A."/>
            <person name="Salamov A."/>
            <person name="Ahrendt S.R."/>
            <person name="Lipzen A."/>
            <person name="Sullivan W."/>
            <person name="Andreopoulos W.B."/>
            <person name="Clum A."/>
            <person name="Lindquist E."/>
            <person name="Daum C."/>
            <person name="Ramamoorthy G.K."/>
            <person name="Gryganskyi A."/>
            <person name="Culley D."/>
            <person name="Magnuson J.K."/>
            <person name="James T.Y."/>
            <person name="O'Malley M.A."/>
            <person name="Stajich J.E."/>
            <person name="Spatafora J.W."/>
            <person name="Visel A."/>
            <person name="Grigoriev I.V."/>
        </authorList>
    </citation>
    <scope>NUCLEOTIDE SEQUENCE [LARGE SCALE GENOMIC DNA]</scope>
    <source>
        <strain evidence="2 3">ATCC 12442</strain>
    </source>
</reference>
<protein>
    <recommendedName>
        <fullName evidence="4">Transferase-domain-containing protein</fullName>
    </recommendedName>
</protein>
<dbReference type="GeneID" id="63808148"/>
<dbReference type="Proteomes" id="UP000193922">
    <property type="component" value="Unassembled WGS sequence"/>
</dbReference>
<dbReference type="EMBL" id="MCFD01000015">
    <property type="protein sequence ID" value="ORX66579.1"/>
    <property type="molecule type" value="Genomic_DNA"/>
</dbReference>
<dbReference type="InterPro" id="IPR023213">
    <property type="entry name" value="CAT-like_dom_sf"/>
</dbReference>
<evidence type="ECO:0000313" key="2">
    <source>
        <dbReference type="EMBL" id="ORX66579.1"/>
    </source>
</evidence>
<name>A0A1Y1VZ93_9FUNG</name>
<dbReference type="PANTHER" id="PTHR31642:SF310">
    <property type="entry name" value="FATTY ALCOHOL:CAFFEOYL-COA ACYLTRANSFERASE"/>
    <property type="match status" value="1"/>
</dbReference>
<organism evidence="2 3">
    <name type="scientific">Linderina pennispora</name>
    <dbReference type="NCBI Taxonomy" id="61395"/>
    <lineage>
        <taxon>Eukaryota</taxon>
        <taxon>Fungi</taxon>
        <taxon>Fungi incertae sedis</taxon>
        <taxon>Zoopagomycota</taxon>
        <taxon>Kickxellomycotina</taxon>
        <taxon>Kickxellomycetes</taxon>
        <taxon>Kickxellales</taxon>
        <taxon>Kickxellaceae</taxon>
        <taxon>Linderina</taxon>
    </lineage>
</organism>
<evidence type="ECO:0000256" key="1">
    <source>
        <dbReference type="ARBA" id="ARBA00022679"/>
    </source>
</evidence>
<dbReference type="GO" id="GO:0044550">
    <property type="term" value="P:secondary metabolite biosynthetic process"/>
    <property type="evidence" value="ECO:0007669"/>
    <property type="project" value="TreeGrafter"/>
</dbReference>
<dbReference type="Pfam" id="PF02458">
    <property type="entry name" value="Transferase"/>
    <property type="match status" value="2"/>
</dbReference>
<dbReference type="RefSeq" id="XP_040740567.1">
    <property type="nucleotide sequence ID" value="XM_040891500.1"/>
</dbReference>
<dbReference type="InterPro" id="IPR050317">
    <property type="entry name" value="Plant_Fungal_Acyltransferase"/>
</dbReference>
<proteinExistence type="predicted"/>